<feature type="region of interest" description="Disordered" evidence="1">
    <location>
        <begin position="42"/>
        <end position="93"/>
    </location>
</feature>
<proteinExistence type="predicted"/>
<gene>
    <name evidence="2" type="ORF">D8771_21630</name>
</gene>
<organism evidence="2 3">
    <name type="scientific">Streptomyces albus</name>
    <dbReference type="NCBI Taxonomy" id="1888"/>
    <lineage>
        <taxon>Bacteria</taxon>
        <taxon>Bacillati</taxon>
        <taxon>Actinomycetota</taxon>
        <taxon>Actinomycetes</taxon>
        <taxon>Kitasatosporales</taxon>
        <taxon>Streptomycetaceae</taxon>
        <taxon>Streptomyces</taxon>
    </lineage>
</organism>
<evidence type="ECO:0000313" key="2">
    <source>
        <dbReference type="EMBL" id="TGG80410.1"/>
    </source>
</evidence>
<evidence type="ECO:0000256" key="1">
    <source>
        <dbReference type="SAM" id="MobiDB-lite"/>
    </source>
</evidence>
<protein>
    <submittedName>
        <fullName evidence="2">Uncharacterized protein</fullName>
    </submittedName>
</protein>
<accession>A0A8H1QPJ6</accession>
<comment type="caution">
    <text evidence="2">The sequence shown here is derived from an EMBL/GenBank/DDBJ whole genome shotgun (WGS) entry which is preliminary data.</text>
</comment>
<dbReference type="EMBL" id="RCIY01000069">
    <property type="protein sequence ID" value="TGG80410.1"/>
    <property type="molecule type" value="Genomic_DNA"/>
</dbReference>
<evidence type="ECO:0000313" key="3">
    <source>
        <dbReference type="Proteomes" id="UP000298111"/>
    </source>
</evidence>
<name>A0A8H1QPJ6_9ACTN</name>
<dbReference type="AlphaFoldDB" id="A0A8H1QPJ6"/>
<reference evidence="2 3" key="1">
    <citation type="submission" date="2018-10" db="EMBL/GenBank/DDBJ databases">
        <title>Isolation of pseudouridimycin from Streptomyces albus DSM 40763.</title>
        <authorList>
            <person name="Rosenqvist P."/>
            <person name="Metsae-Ketelae M."/>
            <person name="Virta P."/>
        </authorList>
    </citation>
    <scope>NUCLEOTIDE SEQUENCE [LARGE SCALE GENOMIC DNA]</scope>
    <source>
        <strain evidence="2 3">DSM 40763</strain>
    </source>
</reference>
<dbReference type="Proteomes" id="UP000298111">
    <property type="component" value="Unassembled WGS sequence"/>
</dbReference>
<feature type="compositionally biased region" description="Basic and acidic residues" evidence="1">
    <location>
        <begin position="69"/>
        <end position="80"/>
    </location>
</feature>
<sequence length="93" mass="10085">MTDEGDGPEEEADGDGGERLTAAQWLSARVAEANARSWTQIEISAAQPTPRRRVLCAPRGGTGGSGVSRRRDGGRRERPGGEPQLRLRFVDRL</sequence>